<dbReference type="PANTHER" id="PTHR30137:SF16">
    <property type="entry name" value="BLL0895 PROTEIN"/>
    <property type="match status" value="1"/>
</dbReference>
<evidence type="ECO:0000256" key="2">
    <source>
        <dbReference type="ARBA" id="ARBA00022630"/>
    </source>
</evidence>
<evidence type="ECO:0000313" key="6">
    <source>
        <dbReference type="EMBL" id="GEP55879.1"/>
    </source>
</evidence>
<evidence type="ECO:0000259" key="5">
    <source>
        <dbReference type="Pfam" id="PF00296"/>
    </source>
</evidence>
<evidence type="ECO:0000256" key="4">
    <source>
        <dbReference type="ARBA" id="ARBA00023033"/>
    </source>
</evidence>
<protein>
    <submittedName>
        <fullName evidence="6">Monooxygenase</fullName>
    </submittedName>
</protein>
<evidence type="ECO:0000256" key="1">
    <source>
        <dbReference type="ARBA" id="ARBA00010426"/>
    </source>
</evidence>
<dbReference type="Pfam" id="PF00296">
    <property type="entry name" value="Bac_luciferase"/>
    <property type="match status" value="1"/>
</dbReference>
<accession>A0A512NA71</accession>
<dbReference type="PANTHER" id="PTHR30137">
    <property type="entry name" value="LUCIFERASE-LIKE MONOOXYGENASE"/>
    <property type="match status" value="1"/>
</dbReference>
<dbReference type="AlphaFoldDB" id="A0A512NA71"/>
<dbReference type="OrthoDB" id="9804736at2"/>
<keyword evidence="7" id="KW-1185">Reference proteome</keyword>
<dbReference type="Gene3D" id="3.20.20.30">
    <property type="entry name" value="Luciferase-like domain"/>
    <property type="match status" value="1"/>
</dbReference>
<name>A0A512NA71_9HYPH</name>
<dbReference type="GO" id="GO:0005829">
    <property type="term" value="C:cytosol"/>
    <property type="evidence" value="ECO:0007669"/>
    <property type="project" value="TreeGrafter"/>
</dbReference>
<reference evidence="6 7" key="1">
    <citation type="submission" date="2019-07" db="EMBL/GenBank/DDBJ databases">
        <title>Whole genome shotgun sequence of Reyranella soli NBRC 108950.</title>
        <authorList>
            <person name="Hosoyama A."/>
            <person name="Uohara A."/>
            <person name="Ohji S."/>
            <person name="Ichikawa N."/>
        </authorList>
    </citation>
    <scope>NUCLEOTIDE SEQUENCE [LARGE SCALE GENOMIC DNA]</scope>
    <source>
        <strain evidence="6 7">NBRC 108950</strain>
    </source>
</reference>
<comment type="caution">
    <text evidence="6">The sequence shown here is derived from an EMBL/GenBank/DDBJ whole genome shotgun (WGS) entry which is preliminary data.</text>
</comment>
<keyword evidence="2" id="KW-0285">Flavoprotein</keyword>
<keyword evidence="3" id="KW-0560">Oxidoreductase</keyword>
<dbReference type="InterPro" id="IPR050766">
    <property type="entry name" value="Bact_Lucif_Oxidored"/>
</dbReference>
<gene>
    <name evidence="6" type="ORF">RSO01_30450</name>
</gene>
<dbReference type="EMBL" id="BKAJ01000048">
    <property type="protein sequence ID" value="GEP55879.1"/>
    <property type="molecule type" value="Genomic_DNA"/>
</dbReference>
<comment type="similarity">
    <text evidence="1">Belongs to the bacterial luciferase oxidoreductase family.</text>
</comment>
<dbReference type="InterPro" id="IPR011251">
    <property type="entry name" value="Luciferase-like_dom"/>
</dbReference>
<organism evidence="6 7">
    <name type="scientific">Reyranella soli</name>
    <dbReference type="NCBI Taxonomy" id="1230389"/>
    <lineage>
        <taxon>Bacteria</taxon>
        <taxon>Pseudomonadati</taxon>
        <taxon>Pseudomonadota</taxon>
        <taxon>Alphaproteobacteria</taxon>
        <taxon>Hyphomicrobiales</taxon>
        <taxon>Reyranellaceae</taxon>
        <taxon>Reyranella</taxon>
    </lineage>
</organism>
<dbReference type="GO" id="GO:0016705">
    <property type="term" value="F:oxidoreductase activity, acting on paired donors, with incorporation or reduction of molecular oxygen"/>
    <property type="evidence" value="ECO:0007669"/>
    <property type="project" value="InterPro"/>
</dbReference>
<sequence>MKLGLFMMPLHDPQRDYTQVLQEDREAILLAEKLGYEEAWVGEHYSARTEPIPDPLQFMATLIPVTKSIKFGTSVINMPQHHPAQVAGNCAMFDHLAEGRFIMGIGPGGLGSDFELFKVMDKNRSEMMVEAIDIVHRIWSSDPPYRIPGKYWDITIDNSYQPRLGIGPMLKPFQKPYPPLAVSAMSPSSATARLAGERGWGLVSANFMPVGHAKTHWEQYCAGCEAAHRRPDRGQWRLARTILVGESDAETAEYLANEKSSIGWYYAYLRDNLATYKLLKIFKPQESIPDEAVTIRKCIEWMVIHGSPKRVLDQLVALVDEVGYFGTLLLTHKDWDQPRLHKRSMTLLAEDVMPKLNQHLARRRAAE</sequence>
<dbReference type="SUPFAM" id="SSF51679">
    <property type="entry name" value="Bacterial luciferase-like"/>
    <property type="match status" value="1"/>
</dbReference>
<proteinExistence type="inferred from homology"/>
<dbReference type="Proteomes" id="UP000321058">
    <property type="component" value="Unassembled WGS sequence"/>
</dbReference>
<feature type="domain" description="Luciferase-like" evidence="5">
    <location>
        <begin position="1"/>
        <end position="320"/>
    </location>
</feature>
<evidence type="ECO:0000256" key="3">
    <source>
        <dbReference type="ARBA" id="ARBA00023002"/>
    </source>
</evidence>
<dbReference type="RefSeq" id="WP_147149959.1">
    <property type="nucleotide sequence ID" value="NZ_BKAJ01000048.1"/>
</dbReference>
<evidence type="ECO:0000313" key="7">
    <source>
        <dbReference type="Proteomes" id="UP000321058"/>
    </source>
</evidence>
<dbReference type="GO" id="GO:0004497">
    <property type="term" value="F:monooxygenase activity"/>
    <property type="evidence" value="ECO:0007669"/>
    <property type="project" value="UniProtKB-KW"/>
</dbReference>
<keyword evidence="4 6" id="KW-0503">Monooxygenase</keyword>
<dbReference type="InterPro" id="IPR036661">
    <property type="entry name" value="Luciferase-like_sf"/>
</dbReference>